<feature type="domain" description="PABS" evidence="8">
    <location>
        <begin position="241"/>
        <end position="476"/>
    </location>
</feature>
<dbReference type="PANTHER" id="PTHR43317">
    <property type="entry name" value="THERMOSPERMINE SYNTHASE ACAULIS5"/>
    <property type="match status" value="1"/>
</dbReference>
<evidence type="ECO:0000256" key="3">
    <source>
        <dbReference type="ARBA" id="ARBA00023066"/>
    </source>
</evidence>
<comment type="function">
    <text evidence="5">Catalyzes the irreversible transfer of a propylamine group from the amino donor S-adenosylmethioninamine (decarboxy-AdoMet) to putrescine (1,4-diaminobutane) to yield spermidine.</text>
</comment>
<keyword evidence="2 5" id="KW-0808">Transferase</keyword>
<comment type="similarity">
    <text evidence="1 5">Belongs to the spermidine/spermine synthase family.</text>
</comment>
<feature type="transmembrane region" description="Helical" evidence="5">
    <location>
        <begin position="95"/>
        <end position="120"/>
    </location>
</feature>
<keyword evidence="10" id="KW-1185">Reference proteome</keyword>
<feature type="binding site" evidence="5">
    <location>
        <position position="271"/>
    </location>
    <ligand>
        <name>S-methyl-5'-thioadenosine</name>
        <dbReference type="ChEBI" id="CHEBI:17509"/>
    </ligand>
</feature>
<comment type="caution">
    <text evidence="5">Lacks conserved residue(s) required for the propagation of feature annotation.</text>
</comment>
<evidence type="ECO:0000256" key="1">
    <source>
        <dbReference type="ARBA" id="ARBA00007867"/>
    </source>
</evidence>
<evidence type="ECO:0000256" key="4">
    <source>
        <dbReference type="ARBA" id="ARBA00023115"/>
    </source>
</evidence>
<comment type="caution">
    <text evidence="9">The sequence shown here is derived from an EMBL/GenBank/DDBJ whole genome shotgun (WGS) entry which is preliminary data.</text>
</comment>
<comment type="subunit">
    <text evidence="5">Homodimer or homotetramer.</text>
</comment>
<evidence type="ECO:0000259" key="8">
    <source>
        <dbReference type="PROSITE" id="PS51006"/>
    </source>
</evidence>
<feature type="binding site" evidence="5">
    <location>
        <begin position="379"/>
        <end position="380"/>
    </location>
    <ligand>
        <name>S-methyl-5'-thioadenosine</name>
        <dbReference type="ChEBI" id="CHEBI:17509"/>
    </ligand>
</feature>
<sequence length="535" mass="59264">MSQDHPTHALPPPAPPEDLEDVASRASLPEVLLLASVFVIAACGLVYELAAGALASYLLGDSVLQFSTIIGSYLFAMGLGSWLSRFIDRQLVAHFLRLELLVGVIGGLMPAALFTVHSLLPPGQVMAFRFLLYALVLVVGTLVGLEIPLVMRILKRHFRQRYALKELVSQVLTFDYLGALLVALAFPLVLVPQLGLVRTGLFFGLLNVAVAIWALWIFRARLRAWRSHAVACGMSVLVLAVGMAGADHLSTWAEDRFYGEHILFKESSDYQRIVVTQGQGGTRLFLNGNLQFHSRDEYRYHEALVHPAMAAQGAPRNVLVLGGGDGMAVREILRYPTVEQVTLVELDPHMTTLFSTMPLLRQLNQDALLSRKLRIVNADAFGWLEQHPTMYDVIIIDFPDPSNFALGKLYTASFYKLIDLHLNASGLAVIQSTSPLVAPRSFWTVVNTVESVGLTATPYHAHVPSFGEWGYVLASRRPWVTPRSLPAGLRFVSIEGLPALMNFPPDMARPEHLEVNRLSNQALVHEFEREWGKLH</sequence>
<dbReference type="EC" id="2.5.1.16" evidence="5"/>
<keyword evidence="3 5" id="KW-0745">Spermidine biosynthesis</keyword>
<dbReference type="NCBIfam" id="NF037959">
    <property type="entry name" value="MFS_SpdSyn"/>
    <property type="match status" value="1"/>
</dbReference>
<feature type="binding site" evidence="5">
    <location>
        <position position="345"/>
    </location>
    <ligand>
        <name>S-methyl-5'-thioadenosine</name>
        <dbReference type="ChEBI" id="CHEBI:17509"/>
    </ligand>
</feature>
<feature type="binding site" evidence="5">
    <location>
        <position position="301"/>
    </location>
    <ligand>
        <name>spermidine</name>
        <dbReference type="ChEBI" id="CHEBI:57834"/>
    </ligand>
</feature>
<proteinExistence type="inferred from homology"/>
<reference evidence="9 10" key="1">
    <citation type="submission" date="2020-08" db="EMBL/GenBank/DDBJ databases">
        <title>Genomic Encyclopedia of Type Strains, Phase III (KMG-III): the genomes of soil and plant-associated and newly described type strains.</title>
        <authorList>
            <person name="Whitman W."/>
        </authorList>
    </citation>
    <scope>NUCLEOTIDE SEQUENCE [LARGE SCALE GENOMIC DNA]</scope>
    <source>
        <strain evidence="9 10">CECT 7247</strain>
    </source>
</reference>
<keyword evidence="5" id="KW-1003">Cell membrane</keyword>
<dbReference type="CDD" id="cd02440">
    <property type="entry name" value="AdoMet_MTases"/>
    <property type="match status" value="1"/>
</dbReference>
<feature type="transmembrane region" description="Helical" evidence="5">
    <location>
        <begin position="171"/>
        <end position="190"/>
    </location>
</feature>
<dbReference type="RefSeq" id="WP_088448848.1">
    <property type="nucleotide sequence ID" value="NZ_JACHXO010000001.1"/>
</dbReference>
<keyword evidence="5" id="KW-1133">Transmembrane helix</keyword>
<organism evidence="9 10">
    <name type="scientific">Roseateles terrae</name>
    <dbReference type="NCBI Taxonomy" id="431060"/>
    <lineage>
        <taxon>Bacteria</taxon>
        <taxon>Pseudomonadati</taxon>
        <taxon>Pseudomonadota</taxon>
        <taxon>Betaproteobacteria</taxon>
        <taxon>Burkholderiales</taxon>
        <taxon>Sphaerotilaceae</taxon>
        <taxon>Roseateles</taxon>
    </lineage>
</organism>
<comment type="pathway">
    <text evidence="5">Amine and polyamine biosynthesis; spermidine biosynthesis; spermidine from putrescine: step 1/1.</text>
</comment>
<evidence type="ECO:0000256" key="5">
    <source>
        <dbReference type="HAMAP-Rule" id="MF_00198"/>
    </source>
</evidence>
<name>A0ABR6GNA2_9BURK</name>
<evidence type="ECO:0000313" key="10">
    <source>
        <dbReference type="Proteomes" id="UP000574369"/>
    </source>
</evidence>
<feature type="transmembrane region" description="Helical" evidence="5">
    <location>
        <begin position="31"/>
        <end position="57"/>
    </location>
</feature>
<dbReference type="Proteomes" id="UP000574369">
    <property type="component" value="Unassembled WGS sequence"/>
</dbReference>
<feature type="transmembrane region" description="Helical" evidence="5">
    <location>
        <begin position="229"/>
        <end position="246"/>
    </location>
</feature>
<feature type="active site" description="Proton acceptor" evidence="5 6">
    <location>
        <position position="397"/>
    </location>
</feature>
<dbReference type="PROSITE" id="PS01330">
    <property type="entry name" value="PABS_1"/>
    <property type="match status" value="1"/>
</dbReference>
<dbReference type="InterPro" id="IPR030373">
    <property type="entry name" value="PABS_CS"/>
</dbReference>
<dbReference type="HAMAP" id="MF_00198">
    <property type="entry name" value="Spermidine_synth"/>
    <property type="match status" value="1"/>
</dbReference>
<dbReference type="NCBIfam" id="NF002956">
    <property type="entry name" value="PRK03612.1"/>
    <property type="match status" value="1"/>
</dbReference>
<dbReference type="Gene3D" id="3.40.50.150">
    <property type="entry name" value="Vaccinia Virus protein VP39"/>
    <property type="match status" value="1"/>
</dbReference>
<feature type="binding site" evidence="5">
    <location>
        <position position="325"/>
    </location>
    <ligand>
        <name>spermidine</name>
        <dbReference type="ChEBI" id="CHEBI:57834"/>
    </ligand>
</feature>
<dbReference type="SUPFAM" id="SSF53335">
    <property type="entry name" value="S-adenosyl-L-methionine-dependent methyltransferases"/>
    <property type="match status" value="1"/>
</dbReference>
<feature type="region of interest" description="Disordered" evidence="7">
    <location>
        <begin position="1"/>
        <end position="20"/>
    </location>
</feature>
<comment type="subcellular location">
    <subcellularLocation>
        <location evidence="5">Cell membrane</location>
        <topology evidence="5">Multi-pass membrane protein</topology>
    </subcellularLocation>
</comment>
<dbReference type="PANTHER" id="PTHR43317:SF1">
    <property type="entry name" value="THERMOSPERMINE SYNTHASE ACAULIS5"/>
    <property type="match status" value="1"/>
</dbReference>
<dbReference type="InterPro" id="IPR001045">
    <property type="entry name" value="Spermi_synthase"/>
</dbReference>
<evidence type="ECO:0000256" key="7">
    <source>
        <dbReference type="SAM" id="MobiDB-lite"/>
    </source>
</evidence>
<dbReference type="InterPro" id="IPR030374">
    <property type="entry name" value="PABS"/>
</dbReference>
<evidence type="ECO:0000313" key="9">
    <source>
        <dbReference type="EMBL" id="MBB3193586.1"/>
    </source>
</evidence>
<dbReference type="GO" id="GO:0004766">
    <property type="term" value="F:spermidine synthase activity"/>
    <property type="evidence" value="ECO:0007669"/>
    <property type="project" value="UniProtKB-EC"/>
</dbReference>
<comment type="catalytic activity">
    <reaction evidence="5">
        <text>S-adenosyl 3-(methylsulfanyl)propylamine + putrescine = S-methyl-5'-thioadenosine + spermidine + H(+)</text>
        <dbReference type="Rhea" id="RHEA:12721"/>
        <dbReference type="ChEBI" id="CHEBI:15378"/>
        <dbReference type="ChEBI" id="CHEBI:17509"/>
        <dbReference type="ChEBI" id="CHEBI:57443"/>
        <dbReference type="ChEBI" id="CHEBI:57834"/>
        <dbReference type="ChEBI" id="CHEBI:326268"/>
        <dbReference type="EC" id="2.5.1.16"/>
    </reaction>
</comment>
<accession>A0ABR6GNA2</accession>
<keyword evidence="5" id="KW-0472">Membrane</keyword>
<protein>
    <recommendedName>
        <fullName evidence="5">Polyamine aminopropyltransferase</fullName>
    </recommendedName>
    <alternativeName>
        <fullName evidence="5">Putrescine aminopropyltransferase</fullName>
        <shortName evidence="5">PAPT</shortName>
    </alternativeName>
    <alternativeName>
        <fullName evidence="5">Spermidine synthase</fullName>
        <shortName evidence="5">SPDS</shortName>
        <shortName evidence="5">SPDSY</shortName>
        <ecNumber evidence="5">2.5.1.16</ecNumber>
    </alternativeName>
</protein>
<feature type="transmembrane region" description="Helical" evidence="5">
    <location>
        <begin position="196"/>
        <end position="217"/>
    </location>
</feature>
<dbReference type="InterPro" id="IPR029063">
    <property type="entry name" value="SAM-dependent_MTases_sf"/>
</dbReference>
<gene>
    <name evidence="5" type="primary">speE</name>
    <name evidence="9" type="ORF">FHS28_000951</name>
</gene>
<evidence type="ECO:0000256" key="6">
    <source>
        <dbReference type="PROSITE-ProRule" id="PRU00354"/>
    </source>
</evidence>
<dbReference type="Pfam" id="PF01564">
    <property type="entry name" value="Spermine_synth"/>
    <property type="match status" value="1"/>
</dbReference>
<dbReference type="EMBL" id="JACHXO010000001">
    <property type="protein sequence ID" value="MBB3193586.1"/>
    <property type="molecule type" value="Genomic_DNA"/>
</dbReference>
<dbReference type="PROSITE" id="PS51006">
    <property type="entry name" value="PABS_2"/>
    <property type="match status" value="1"/>
</dbReference>
<keyword evidence="4 5" id="KW-0620">Polyamine biosynthesis</keyword>
<feature type="transmembrane region" description="Helical" evidence="5">
    <location>
        <begin position="63"/>
        <end position="83"/>
    </location>
</feature>
<evidence type="ECO:0000256" key="2">
    <source>
        <dbReference type="ARBA" id="ARBA00022679"/>
    </source>
</evidence>
<keyword evidence="5" id="KW-0812">Transmembrane</keyword>
<feature type="transmembrane region" description="Helical" evidence="5">
    <location>
        <begin position="126"/>
        <end position="150"/>
    </location>
</feature>